<accession>A0ABQ5GE63</accession>
<evidence type="ECO:0000313" key="2">
    <source>
        <dbReference type="EMBL" id="GJT73470.1"/>
    </source>
</evidence>
<feature type="region of interest" description="Disordered" evidence="1">
    <location>
        <begin position="1"/>
        <end position="67"/>
    </location>
</feature>
<comment type="caution">
    <text evidence="2">The sequence shown here is derived from an EMBL/GenBank/DDBJ whole genome shotgun (WGS) entry which is preliminary data.</text>
</comment>
<reference evidence="2" key="2">
    <citation type="submission" date="2022-01" db="EMBL/GenBank/DDBJ databases">
        <authorList>
            <person name="Yamashiro T."/>
            <person name="Shiraishi A."/>
            <person name="Satake H."/>
            <person name="Nakayama K."/>
        </authorList>
    </citation>
    <scope>NUCLEOTIDE SEQUENCE</scope>
</reference>
<proteinExistence type="predicted"/>
<feature type="compositionally biased region" description="Basic and acidic residues" evidence="1">
    <location>
        <begin position="7"/>
        <end position="20"/>
    </location>
</feature>
<evidence type="ECO:0000256" key="1">
    <source>
        <dbReference type="SAM" id="MobiDB-lite"/>
    </source>
</evidence>
<sequence>MVKTIKTNKEKMSKDNDKGSRSNIIQHEGTRLQHNKDQRFKNSMTKKSQEVQGSKIQDLTSGIQTTH</sequence>
<dbReference type="EMBL" id="BQNB010018355">
    <property type="protein sequence ID" value="GJT73470.1"/>
    <property type="molecule type" value="Genomic_DNA"/>
</dbReference>
<reference evidence="2" key="1">
    <citation type="journal article" date="2022" name="Int. J. Mol. Sci.">
        <title>Draft Genome of Tanacetum Coccineum: Genomic Comparison of Closely Related Tanacetum-Family Plants.</title>
        <authorList>
            <person name="Yamashiro T."/>
            <person name="Shiraishi A."/>
            <person name="Nakayama K."/>
            <person name="Satake H."/>
        </authorList>
    </citation>
    <scope>NUCLEOTIDE SEQUENCE</scope>
</reference>
<name>A0ABQ5GE63_9ASTR</name>
<gene>
    <name evidence="2" type="ORF">Tco_1032756</name>
</gene>
<dbReference type="Proteomes" id="UP001151760">
    <property type="component" value="Unassembled WGS sequence"/>
</dbReference>
<protein>
    <submittedName>
        <fullName evidence="2">Uncharacterized protein</fullName>
    </submittedName>
</protein>
<feature type="compositionally biased region" description="Polar residues" evidence="1">
    <location>
        <begin position="41"/>
        <end position="67"/>
    </location>
</feature>
<feature type="compositionally biased region" description="Basic and acidic residues" evidence="1">
    <location>
        <begin position="28"/>
        <end position="40"/>
    </location>
</feature>
<keyword evidence="3" id="KW-1185">Reference proteome</keyword>
<organism evidence="2 3">
    <name type="scientific">Tanacetum coccineum</name>
    <dbReference type="NCBI Taxonomy" id="301880"/>
    <lineage>
        <taxon>Eukaryota</taxon>
        <taxon>Viridiplantae</taxon>
        <taxon>Streptophyta</taxon>
        <taxon>Embryophyta</taxon>
        <taxon>Tracheophyta</taxon>
        <taxon>Spermatophyta</taxon>
        <taxon>Magnoliopsida</taxon>
        <taxon>eudicotyledons</taxon>
        <taxon>Gunneridae</taxon>
        <taxon>Pentapetalae</taxon>
        <taxon>asterids</taxon>
        <taxon>campanulids</taxon>
        <taxon>Asterales</taxon>
        <taxon>Asteraceae</taxon>
        <taxon>Asteroideae</taxon>
        <taxon>Anthemideae</taxon>
        <taxon>Anthemidinae</taxon>
        <taxon>Tanacetum</taxon>
    </lineage>
</organism>
<evidence type="ECO:0000313" key="3">
    <source>
        <dbReference type="Proteomes" id="UP001151760"/>
    </source>
</evidence>